<accession>B8DQK2</accession>
<dbReference type="GO" id="GO:0000049">
    <property type="term" value="F:tRNA binding"/>
    <property type="evidence" value="ECO:0007669"/>
    <property type="project" value="UniProtKB-UniRule"/>
</dbReference>
<dbReference type="KEGG" id="dvm:DvMF_2178"/>
<dbReference type="NCBIfam" id="TIGR02222">
    <property type="entry name" value="chap_CsaA"/>
    <property type="match status" value="1"/>
</dbReference>
<dbReference type="Gene3D" id="2.40.50.140">
    <property type="entry name" value="Nucleic acid-binding proteins"/>
    <property type="match status" value="1"/>
</dbReference>
<dbReference type="eggNOG" id="COG0073">
    <property type="taxonomic scope" value="Bacteria"/>
</dbReference>
<dbReference type="NCBIfam" id="NF007493">
    <property type="entry name" value="PRK10089.1-2"/>
    <property type="match status" value="1"/>
</dbReference>
<evidence type="ECO:0000313" key="5">
    <source>
        <dbReference type="EMBL" id="ACL09121.1"/>
    </source>
</evidence>
<sequence>MTTAAAASGLPAITWDDFEKVELRTGTIVQVEPFPEARSPAWKVWADFGPGIGVLKSSARITHLYEAHDLLGRQIIGVVNFPPRQIGPFRSEFLVTGFAQADGSVVLAVPERPVDNGLKLA</sequence>
<dbReference type="Pfam" id="PF01588">
    <property type="entry name" value="tRNA_bind"/>
    <property type="match status" value="1"/>
</dbReference>
<dbReference type="FunFam" id="2.40.50.140:FF:000165">
    <property type="entry name" value="Chaperone CsaA"/>
    <property type="match status" value="1"/>
</dbReference>
<keyword evidence="2 3" id="KW-0694">RNA-binding</keyword>
<evidence type="ECO:0000259" key="4">
    <source>
        <dbReference type="PROSITE" id="PS50886"/>
    </source>
</evidence>
<evidence type="ECO:0000256" key="2">
    <source>
        <dbReference type="ARBA" id="ARBA00022884"/>
    </source>
</evidence>
<dbReference type="EMBL" id="CP001197">
    <property type="protein sequence ID" value="ACL09121.1"/>
    <property type="molecule type" value="Genomic_DNA"/>
</dbReference>
<keyword evidence="1 3" id="KW-0820">tRNA-binding</keyword>
<dbReference type="InterPro" id="IPR002547">
    <property type="entry name" value="tRNA-bd_dom"/>
</dbReference>
<proteinExistence type="predicted"/>
<dbReference type="HOGENOM" id="CLU_065946_2_1_7"/>
<dbReference type="CDD" id="cd02798">
    <property type="entry name" value="tRNA_bind_CsaA"/>
    <property type="match status" value="1"/>
</dbReference>
<dbReference type="PROSITE" id="PS50886">
    <property type="entry name" value="TRBD"/>
    <property type="match status" value="1"/>
</dbReference>
<dbReference type="SUPFAM" id="SSF50249">
    <property type="entry name" value="Nucleic acid-binding proteins"/>
    <property type="match status" value="1"/>
</dbReference>
<feature type="domain" description="TRNA-binding" evidence="4">
    <location>
        <begin position="17"/>
        <end position="121"/>
    </location>
</feature>
<reference evidence="5" key="1">
    <citation type="submission" date="2008-10" db="EMBL/GenBank/DDBJ databases">
        <title>Complete sequence of Desulfovibrio vulgaris str. 'Miyazaki F'.</title>
        <authorList>
            <person name="Lucas S."/>
            <person name="Copeland A."/>
            <person name="Lapidus A."/>
            <person name="Glavina del Rio T."/>
            <person name="Dalin E."/>
            <person name="Tice H."/>
            <person name="Bruce D."/>
            <person name="Goodwin L."/>
            <person name="Pitluck S."/>
            <person name="Sims D."/>
            <person name="Brettin T."/>
            <person name="Detter J.C."/>
            <person name="Han C."/>
            <person name="Larimer F."/>
            <person name="Land M."/>
            <person name="Hauser L."/>
            <person name="Kyrpides N."/>
            <person name="Mikhailova N."/>
            <person name="Hazen T.C."/>
            <person name="Richardson P."/>
        </authorList>
    </citation>
    <scope>NUCLEOTIDE SEQUENCE</scope>
    <source>
        <strain evidence="5">Miyazaki F</strain>
    </source>
</reference>
<dbReference type="OrthoDB" id="9794564at2"/>
<dbReference type="InterPro" id="IPR008231">
    <property type="entry name" value="CsaA"/>
</dbReference>
<evidence type="ECO:0000256" key="3">
    <source>
        <dbReference type="PROSITE-ProRule" id="PRU00209"/>
    </source>
</evidence>
<evidence type="ECO:0000256" key="1">
    <source>
        <dbReference type="ARBA" id="ARBA00022555"/>
    </source>
</evidence>
<dbReference type="NCBIfam" id="NF007494">
    <property type="entry name" value="PRK10089.1-3"/>
    <property type="match status" value="1"/>
</dbReference>
<name>B8DQK2_NITV9</name>
<organism evidence="5">
    <name type="scientific">Nitratidesulfovibrio vulgaris (strain DSM 19637 / Miyazaki F)</name>
    <name type="common">Desulfovibrio vulgaris</name>
    <dbReference type="NCBI Taxonomy" id="883"/>
    <lineage>
        <taxon>Bacteria</taxon>
        <taxon>Pseudomonadati</taxon>
        <taxon>Thermodesulfobacteriota</taxon>
        <taxon>Desulfovibrionia</taxon>
        <taxon>Desulfovibrionales</taxon>
        <taxon>Desulfovibrionaceae</taxon>
        <taxon>Nitratidesulfovibrio</taxon>
    </lineage>
</organism>
<protein>
    <submittedName>
        <fullName evidence="5">Export-related chaperone CsaA</fullName>
    </submittedName>
</protein>
<dbReference type="NCBIfam" id="NF007495">
    <property type="entry name" value="PRK10089.1-4"/>
    <property type="match status" value="1"/>
</dbReference>
<dbReference type="InterPro" id="IPR012340">
    <property type="entry name" value="NA-bd_OB-fold"/>
</dbReference>
<dbReference type="AlphaFoldDB" id="B8DQK2"/>
<gene>
    <name evidence="5" type="ordered locus">DvMF_2178</name>
</gene>
<dbReference type="STRING" id="883.DvMF_2178"/>